<accession>A0A9K3D6P6</accession>
<evidence type="ECO:0000313" key="1">
    <source>
        <dbReference type="EMBL" id="GIQ89152.1"/>
    </source>
</evidence>
<dbReference type="AlphaFoldDB" id="A0A9K3D6P6"/>
<gene>
    <name evidence="1" type="ORF">KIPB_011557</name>
</gene>
<feature type="non-terminal residue" evidence="1">
    <location>
        <position position="1"/>
    </location>
</feature>
<dbReference type="Proteomes" id="UP000265618">
    <property type="component" value="Unassembled WGS sequence"/>
</dbReference>
<comment type="caution">
    <text evidence="1">The sequence shown here is derived from an EMBL/GenBank/DDBJ whole genome shotgun (WGS) entry which is preliminary data.</text>
</comment>
<proteinExistence type="predicted"/>
<name>A0A9K3D6P6_9EUKA</name>
<keyword evidence="2" id="KW-1185">Reference proteome</keyword>
<sequence length="101" mass="10966">MAIPGVTKDTTFEEIGRCIAMQRQKIRAGDERDQHRGMFFRVLKGLMAKPVMVDVPTTLVRISSIMTNVGAVVPFKGALKEVFGIAAMQTCGLVLIAPSCV</sequence>
<dbReference type="EMBL" id="BDIP01004742">
    <property type="protein sequence ID" value="GIQ89152.1"/>
    <property type="molecule type" value="Genomic_DNA"/>
</dbReference>
<reference evidence="1 2" key="1">
    <citation type="journal article" date="2018" name="PLoS ONE">
        <title>The draft genome of Kipferlia bialata reveals reductive genome evolution in fornicate parasites.</title>
        <authorList>
            <person name="Tanifuji G."/>
            <person name="Takabayashi S."/>
            <person name="Kume K."/>
            <person name="Takagi M."/>
            <person name="Nakayama T."/>
            <person name="Kamikawa R."/>
            <person name="Inagaki Y."/>
            <person name="Hashimoto T."/>
        </authorList>
    </citation>
    <scope>NUCLEOTIDE SEQUENCE [LARGE SCALE GENOMIC DNA]</scope>
    <source>
        <strain evidence="1">NY0173</strain>
    </source>
</reference>
<protein>
    <submittedName>
        <fullName evidence="1">Uncharacterized protein</fullName>
    </submittedName>
</protein>
<organism evidence="1 2">
    <name type="scientific">Kipferlia bialata</name>
    <dbReference type="NCBI Taxonomy" id="797122"/>
    <lineage>
        <taxon>Eukaryota</taxon>
        <taxon>Metamonada</taxon>
        <taxon>Carpediemonas-like organisms</taxon>
        <taxon>Kipferlia</taxon>
    </lineage>
</organism>
<evidence type="ECO:0000313" key="2">
    <source>
        <dbReference type="Proteomes" id="UP000265618"/>
    </source>
</evidence>